<evidence type="ECO:0000256" key="10">
    <source>
        <dbReference type="ARBA" id="ARBA00022827"/>
    </source>
</evidence>
<dbReference type="InterPro" id="IPR015864">
    <property type="entry name" value="FAD_synthase"/>
</dbReference>
<dbReference type="Pfam" id="PF01687">
    <property type="entry name" value="Flavokinase"/>
    <property type="match status" value="1"/>
</dbReference>
<dbReference type="RefSeq" id="WP_015326405.1">
    <property type="nucleotide sequence ID" value="NC_019978.1"/>
</dbReference>
<dbReference type="EC" id="2.7.1.26" evidence="15"/>
<evidence type="ECO:0000256" key="14">
    <source>
        <dbReference type="ARBA" id="ARBA00049494"/>
    </source>
</evidence>
<keyword evidence="12" id="KW-0511">Multifunctional enzyme</keyword>
<evidence type="ECO:0000256" key="9">
    <source>
        <dbReference type="ARBA" id="ARBA00022777"/>
    </source>
</evidence>
<dbReference type="PANTHER" id="PTHR22749">
    <property type="entry name" value="RIBOFLAVIN KINASE/FMN ADENYLYLTRANSFERASE"/>
    <property type="match status" value="1"/>
</dbReference>
<evidence type="ECO:0000259" key="16">
    <source>
        <dbReference type="SMART" id="SM00904"/>
    </source>
</evidence>
<evidence type="ECO:0000256" key="6">
    <source>
        <dbReference type="ARBA" id="ARBA00022679"/>
    </source>
</evidence>
<keyword evidence="11 15" id="KW-0067">ATP-binding</keyword>
<dbReference type="SMART" id="SM00904">
    <property type="entry name" value="Flavokinase"/>
    <property type="match status" value="1"/>
</dbReference>
<dbReference type="HOGENOM" id="CLU_048437_0_2_9"/>
<evidence type="ECO:0000256" key="2">
    <source>
        <dbReference type="ARBA" id="ARBA00004726"/>
    </source>
</evidence>
<evidence type="ECO:0000256" key="5">
    <source>
        <dbReference type="ARBA" id="ARBA00022643"/>
    </source>
</evidence>
<evidence type="ECO:0000256" key="12">
    <source>
        <dbReference type="ARBA" id="ARBA00023268"/>
    </source>
</evidence>
<dbReference type="NCBIfam" id="NF004162">
    <property type="entry name" value="PRK05627.1-5"/>
    <property type="match status" value="1"/>
</dbReference>
<dbReference type="AlphaFoldDB" id="L0K8I3"/>
<accession>L0K8I3</accession>
<dbReference type="GO" id="GO:0005524">
    <property type="term" value="F:ATP binding"/>
    <property type="evidence" value="ECO:0007669"/>
    <property type="project" value="UniProtKB-UniRule"/>
</dbReference>
<dbReference type="InterPro" id="IPR023465">
    <property type="entry name" value="Riboflavin_kinase_dom_sf"/>
</dbReference>
<dbReference type="InterPro" id="IPR002606">
    <property type="entry name" value="Riboflavin_kinase_bac"/>
</dbReference>
<evidence type="ECO:0000256" key="7">
    <source>
        <dbReference type="ARBA" id="ARBA00022695"/>
    </source>
</evidence>
<evidence type="ECO:0000256" key="13">
    <source>
        <dbReference type="ARBA" id="ARBA00047880"/>
    </source>
</evidence>
<organism evidence="17 18">
    <name type="scientific">Halobacteroides halobius (strain ATCC 35273 / DSM 5150 / MD-1)</name>
    <dbReference type="NCBI Taxonomy" id="748449"/>
    <lineage>
        <taxon>Bacteria</taxon>
        <taxon>Bacillati</taxon>
        <taxon>Bacillota</taxon>
        <taxon>Clostridia</taxon>
        <taxon>Halanaerobiales</taxon>
        <taxon>Halobacteroidaceae</taxon>
        <taxon>Halobacteroides</taxon>
    </lineage>
</organism>
<evidence type="ECO:0000313" key="17">
    <source>
        <dbReference type="EMBL" id="AGB40679.1"/>
    </source>
</evidence>
<feature type="domain" description="Riboflavin kinase" evidence="16">
    <location>
        <begin position="179"/>
        <end position="303"/>
    </location>
</feature>
<dbReference type="PANTHER" id="PTHR22749:SF6">
    <property type="entry name" value="RIBOFLAVIN KINASE"/>
    <property type="match status" value="1"/>
</dbReference>
<dbReference type="SUPFAM" id="SSF52374">
    <property type="entry name" value="Nucleotidylyl transferase"/>
    <property type="match status" value="1"/>
</dbReference>
<dbReference type="KEGG" id="hhl:Halha_0706"/>
<dbReference type="PIRSF" id="PIRSF004491">
    <property type="entry name" value="FAD_Synth"/>
    <property type="match status" value="1"/>
</dbReference>
<name>L0K8I3_HALHC</name>
<keyword evidence="6 15" id="KW-0808">Transferase</keyword>
<dbReference type="PATRIC" id="fig|748449.3.peg.664"/>
<comment type="pathway">
    <text evidence="2 15">Cofactor biosynthesis; FAD biosynthesis; FAD from FMN: step 1/1.</text>
</comment>
<reference evidence="18" key="1">
    <citation type="submission" date="2012-02" db="EMBL/GenBank/DDBJ databases">
        <title>The complete genome of Halobacteroides halobius DSM 5150.</title>
        <authorList>
            <person name="Lucas S."/>
            <person name="Copeland A."/>
            <person name="Lapidus A."/>
            <person name="Glavina del Rio T."/>
            <person name="Dalin E."/>
            <person name="Tice H."/>
            <person name="Bruce D."/>
            <person name="Goodwin L."/>
            <person name="Pitluck S."/>
            <person name="Peters L."/>
            <person name="Mikhailova N."/>
            <person name="Gu W."/>
            <person name="Kyrpides N."/>
            <person name="Mavromatis K."/>
            <person name="Ivanova N."/>
            <person name="Brettin T."/>
            <person name="Detter J.C."/>
            <person name="Han C."/>
            <person name="Larimer F."/>
            <person name="Land M."/>
            <person name="Hauser L."/>
            <person name="Markowitz V."/>
            <person name="Cheng J.-F."/>
            <person name="Hugenholtz P."/>
            <person name="Woyke T."/>
            <person name="Wu D."/>
            <person name="Tindall B."/>
            <person name="Pomrenke H."/>
            <person name="Brambilla E."/>
            <person name="Klenk H.-P."/>
            <person name="Eisen J.A."/>
        </authorList>
    </citation>
    <scope>NUCLEOTIDE SEQUENCE [LARGE SCALE GENOMIC DNA]</scope>
    <source>
        <strain evidence="18">ATCC 35273 / DSM 5150 / MD-1</strain>
    </source>
</reference>
<dbReference type="Gene3D" id="2.40.30.30">
    <property type="entry name" value="Riboflavin kinase-like"/>
    <property type="match status" value="1"/>
</dbReference>
<dbReference type="GO" id="GO:0009231">
    <property type="term" value="P:riboflavin biosynthetic process"/>
    <property type="evidence" value="ECO:0007669"/>
    <property type="project" value="InterPro"/>
</dbReference>
<dbReference type="STRING" id="748449.Halha_0706"/>
<dbReference type="SUPFAM" id="SSF82114">
    <property type="entry name" value="Riboflavin kinase-like"/>
    <property type="match status" value="1"/>
</dbReference>
<dbReference type="Pfam" id="PF06574">
    <property type="entry name" value="FAD_syn"/>
    <property type="match status" value="1"/>
</dbReference>
<dbReference type="OrthoDB" id="9803667at2"/>
<keyword evidence="8 15" id="KW-0547">Nucleotide-binding</keyword>
<dbReference type="NCBIfam" id="NF004160">
    <property type="entry name" value="PRK05627.1-3"/>
    <property type="match status" value="1"/>
</dbReference>
<keyword evidence="18" id="KW-1185">Reference proteome</keyword>
<gene>
    <name evidence="17" type="ordered locus">Halha_0706</name>
</gene>
<protein>
    <recommendedName>
        <fullName evidence="15">Riboflavin biosynthesis protein</fullName>
    </recommendedName>
    <domain>
        <recommendedName>
            <fullName evidence="15">Riboflavin kinase</fullName>
            <ecNumber evidence="15">2.7.1.26</ecNumber>
        </recommendedName>
        <alternativeName>
            <fullName evidence="15">Flavokinase</fullName>
        </alternativeName>
    </domain>
    <domain>
        <recommendedName>
            <fullName evidence="15">FMN adenylyltransferase</fullName>
            <ecNumber evidence="15">2.7.7.2</ecNumber>
        </recommendedName>
        <alternativeName>
            <fullName evidence="15">FAD pyrophosphorylase</fullName>
        </alternativeName>
        <alternativeName>
            <fullName evidence="15">FAD synthase</fullName>
        </alternativeName>
    </domain>
</protein>
<comment type="catalytic activity">
    <reaction evidence="14 15">
        <text>FMN + ATP + H(+) = FAD + diphosphate</text>
        <dbReference type="Rhea" id="RHEA:17237"/>
        <dbReference type="ChEBI" id="CHEBI:15378"/>
        <dbReference type="ChEBI" id="CHEBI:30616"/>
        <dbReference type="ChEBI" id="CHEBI:33019"/>
        <dbReference type="ChEBI" id="CHEBI:57692"/>
        <dbReference type="ChEBI" id="CHEBI:58210"/>
        <dbReference type="EC" id="2.7.7.2"/>
    </reaction>
</comment>
<keyword evidence="5 15" id="KW-0288">FMN</keyword>
<keyword evidence="9 15" id="KW-0418">Kinase</keyword>
<dbReference type="InterPro" id="IPR014729">
    <property type="entry name" value="Rossmann-like_a/b/a_fold"/>
</dbReference>
<dbReference type="GO" id="GO:0006747">
    <property type="term" value="P:FAD biosynthetic process"/>
    <property type="evidence" value="ECO:0007669"/>
    <property type="project" value="UniProtKB-UniRule"/>
</dbReference>
<keyword evidence="7 15" id="KW-0548">Nucleotidyltransferase</keyword>
<dbReference type="UniPathway" id="UPA00277">
    <property type="reaction ID" value="UER00407"/>
</dbReference>
<dbReference type="EMBL" id="CP003359">
    <property type="protein sequence ID" value="AGB40679.1"/>
    <property type="molecule type" value="Genomic_DNA"/>
</dbReference>
<evidence type="ECO:0000256" key="8">
    <source>
        <dbReference type="ARBA" id="ARBA00022741"/>
    </source>
</evidence>
<keyword evidence="4 15" id="KW-0285">Flavoprotein</keyword>
<dbReference type="GO" id="GO:0008531">
    <property type="term" value="F:riboflavin kinase activity"/>
    <property type="evidence" value="ECO:0007669"/>
    <property type="project" value="UniProtKB-UniRule"/>
</dbReference>
<dbReference type="InterPro" id="IPR015865">
    <property type="entry name" value="Riboflavin_kinase_bac/euk"/>
</dbReference>
<comment type="pathway">
    <text evidence="3 15">Cofactor biosynthesis; FMN biosynthesis; FMN from riboflavin (ATP route): step 1/1.</text>
</comment>
<comment type="catalytic activity">
    <reaction evidence="13 15">
        <text>riboflavin + ATP = FMN + ADP + H(+)</text>
        <dbReference type="Rhea" id="RHEA:14357"/>
        <dbReference type="ChEBI" id="CHEBI:15378"/>
        <dbReference type="ChEBI" id="CHEBI:30616"/>
        <dbReference type="ChEBI" id="CHEBI:57986"/>
        <dbReference type="ChEBI" id="CHEBI:58210"/>
        <dbReference type="ChEBI" id="CHEBI:456216"/>
        <dbReference type="EC" id="2.7.1.26"/>
    </reaction>
</comment>
<dbReference type="CDD" id="cd02064">
    <property type="entry name" value="FAD_synthetase_N"/>
    <property type="match status" value="1"/>
</dbReference>
<keyword evidence="10 15" id="KW-0274">FAD</keyword>
<sequence length="305" mass="34145">MDILSSQQGLDSEVVITLGTFDGVHLAHQKIIDYTVQRAQELNCASALFTFTSHPLSIVAPSKIPDKLTSLKQKKKIISSLGIETIIDQDFTLEFARLSYHDFIKKLNNYCTIKEIIVGQDFSCGYQGVGTPKKLAKLGEKKGFNVQVVPPIKIDNQEVGSTNIRKLIKSGNLVEVKQQLGRNFTLDAKVVKGDQRGREIGFPTANLEPVVSYALPPAGVYACQVKLSDKKYSGIVNIGLRPTFNKDELSIEVHLFDFNQNIYGVRLELELIEWIRSEKKYETSQELVAQIKKDVKQAKNILNYA</sequence>
<evidence type="ECO:0000256" key="11">
    <source>
        <dbReference type="ARBA" id="ARBA00022840"/>
    </source>
</evidence>
<dbReference type="InterPro" id="IPR023468">
    <property type="entry name" value="Riboflavin_kinase"/>
</dbReference>
<dbReference type="eggNOG" id="COG0196">
    <property type="taxonomic scope" value="Bacteria"/>
</dbReference>
<dbReference type="GO" id="GO:0003919">
    <property type="term" value="F:FMN adenylyltransferase activity"/>
    <property type="evidence" value="ECO:0007669"/>
    <property type="project" value="UniProtKB-UniRule"/>
</dbReference>
<proteinExistence type="inferred from homology"/>
<dbReference type="FunFam" id="2.40.30.30:FF:000003">
    <property type="entry name" value="Riboflavin biosynthesis protein"/>
    <property type="match status" value="1"/>
</dbReference>
<comment type="function">
    <text evidence="1">Catalyzes the phosphorylation of riboflavin to FMN followed by the adenylation of FMN to FAD.</text>
</comment>
<evidence type="ECO:0000256" key="3">
    <source>
        <dbReference type="ARBA" id="ARBA00005201"/>
    </source>
</evidence>
<dbReference type="Proteomes" id="UP000010880">
    <property type="component" value="Chromosome"/>
</dbReference>
<evidence type="ECO:0000256" key="1">
    <source>
        <dbReference type="ARBA" id="ARBA00002121"/>
    </source>
</evidence>
<dbReference type="GO" id="GO:0009398">
    <property type="term" value="P:FMN biosynthetic process"/>
    <property type="evidence" value="ECO:0007669"/>
    <property type="project" value="UniProtKB-UniRule"/>
</dbReference>
<evidence type="ECO:0000256" key="4">
    <source>
        <dbReference type="ARBA" id="ARBA00022630"/>
    </source>
</evidence>
<evidence type="ECO:0000313" key="18">
    <source>
        <dbReference type="Proteomes" id="UP000010880"/>
    </source>
</evidence>
<dbReference type="UniPathway" id="UPA00276">
    <property type="reaction ID" value="UER00406"/>
</dbReference>
<dbReference type="EC" id="2.7.7.2" evidence="15"/>
<comment type="similarity">
    <text evidence="15">Belongs to the ribF family.</text>
</comment>
<dbReference type="NCBIfam" id="TIGR00083">
    <property type="entry name" value="ribF"/>
    <property type="match status" value="1"/>
</dbReference>
<evidence type="ECO:0000256" key="15">
    <source>
        <dbReference type="PIRNR" id="PIRNR004491"/>
    </source>
</evidence>
<dbReference type="Gene3D" id="3.40.50.620">
    <property type="entry name" value="HUPs"/>
    <property type="match status" value="1"/>
</dbReference>